<evidence type="ECO:0000256" key="2">
    <source>
        <dbReference type="ARBA" id="ARBA00023242"/>
    </source>
</evidence>
<dbReference type="Pfam" id="PF04802">
    <property type="entry name" value="PP4R3"/>
    <property type="match status" value="1"/>
</dbReference>
<evidence type="ECO:0000313" key="6">
    <source>
        <dbReference type="EMBL" id="CAH2350610.1"/>
    </source>
</evidence>
<dbReference type="OrthoDB" id="27483at2759"/>
<dbReference type="SUPFAM" id="SSF48371">
    <property type="entry name" value="ARM repeat"/>
    <property type="match status" value="1"/>
</dbReference>
<name>A0A9P0VWM5_9ASCO</name>
<reference evidence="6" key="1">
    <citation type="submission" date="2022-03" db="EMBL/GenBank/DDBJ databases">
        <authorList>
            <person name="Legras J.-L."/>
            <person name="Devillers H."/>
            <person name="Grondin C."/>
        </authorList>
    </citation>
    <scope>NUCLEOTIDE SEQUENCE</scope>
    <source>
        <strain evidence="6">CLIB 1423</strain>
    </source>
</reference>
<keyword evidence="2" id="KW-0539">Nucleus</keyword>
<dbReference type="SUPFAM" id="SSF50729">
    <property type="entry name" value="PH domain-like"/>
    <property type="match status" value="1"/>
</dbReference>
<feature type="domain" description="PP4R3 EVH1-like" evidence="5">
    <location>
        <begin position="13"/>
        <end position="110"/>
    </location>
</feature>
<proteinExistence type="predicted"/>
<evidence type="ECO:0000313" key="7">
    <source>
        <dbReference type="Proteomes" id="UP000837801"/>
    </source>
</evidence>
<keyword evidence="7" id="KW-1185">Reference proteome</keyword>
<comment type="caution">
    <text evidence="6">The sequence shown here is derived from an EMBL/GenBank/DDBJ whole genome shotgun (WGS) entry which is preliminary data.</text>
</comment>
<dbReference type="InterPro" id="IPR016024">
    <property type="entry name" value="ARM-type_fold"/>
</dbReference>
<gene>
    <name evidence="6" type="ORF">CLIB1423_02S01024</name>
</gene>
<feature type="compositionally biased region" description="Basic and acidic residues" evidence="3">
    <location>
        <begin position="830"/>
        <end position="843"/>
    </location>
</feature>
<evidence type="ECO:0000259" key="4">
    <source>
        <dbReference type="Pfam" id="PF04802"/>
    </source>
</evidence>
<dbReference type="GO" id="GO:0006974">
    <property type="term" value="P:DNA damage response"/>
    <property type="evidence" value="ECO:0007669"/>
    <property type="project" value="TreeGrafter"/>
</dbReference>
<dbReference type="PANTHER" id="PTHR23318:SF0">
    <property type="entry name" value="SERINE_THREONINE-PROTEIN PHOSPHATASE 4 REGULATORY SUBUNIT 3"/>
    <property type="match status" value="1"/>
</dbReference>
<dbReference type="Pfam" id="PF22972">
    <property type="entry name" value="EVH1_PP4R3"/>
    <property type="match status" value="1"/>
</dbReference>
<dbReference type="GO" id="GO:0005654">
    <property type="term" value="C:nucleoplasm"/>
    <property type="evidence" value="ECO:0007669"/>
    <property type="project" value="TreeGrafter"/>
</dbReference>
<accession>A0A9P0VWM5</accession>
<protein>
    <submittedName>
        <fullName evidence="6">Serine/threonine-protein phosphatase 4 regulatory subunit 3</fullName>
    </submittedName>
</protein>
<feature type="region of interest" description="Disordered" evidence="3">
    <location>
        <begin position="446"/>
        <end position="484"/>
    </location>
</feature>
<dbReference type="InterPro" id="IPR055236">
    <property type="entry name" value="EVH1_PP4R3"/>
</dbReference>
<dbReference type="EMBL" id="CAKXYY010000002">
    <property type="protein sequence ID" value="CAH2350610.1"/>
    <property type="molecule type" value="Genomic_DNA"/>
</dbReference>
<dbReference type="InterPro" id="IPR051137">
    <property type="entry name" value="PP4R3-like"/>
</dbReference>
<dbReference type="Gene3D" id="2.30.29.30">
    <property type="entry name" value="Pleckstrin-homology domain (PH domain)/Phosphotyrosine-binding domain (PTB)"/>
    <property type="match status" value="1"/>
</dbReference>
<feature type="compositionally biased region" description="Polar residues" evidence="3">
    <location>
        <begin position="872"/>
        <end position="884"/>
    </location>
</feature>
<dbReference type="InterPro" id="IPR006887">
    <property type="entry name" value="P4R3-like_central_dom"/>
</dbReference>
<dbReference type="AlphaFoldDB" id="A0A9P0VWM5"/>
<dbReference type="PANTHER" id="PTHR23318">
    <property type="entry name" value="ATP SYNTHASE GAMMA-RELATED"/>
    <property type="match status" value="1"/>
</dbReference>
<feature type="region of interest" description="Disordered" evidence="3">
    <location>
        <begin position="830"/>
        <end position="912"/>
    </location>
</feature>
<feature type="compositionally biased region" description="Acidic residues" evidence="3">
    <location>
        <begin position="846"/>
        <end position="867"/>
    </location>
</feature>
<dbReference type="InterPro" id="IPR011993">
    <property type="entry name" value="PH-like_dom_sf"/>
</dbReference>
<dbReference type="GO" id="GO:0072542">
    <property type="term" value="F:protein phosphatase activator activity"/>
    <property type="evidence" value="ECO:0007669"/>
    <property type="project" value="TreeGrafter"/>
</dbReference>
<dbReference type="Proteomes" id="UP000837801">
    <property type="component" value="Unassembled WGS sequence"/>
</dbReference>
<organism evidence="6 7">
    <name type="scientific">[Candida] railenensis</name>
    <dbReference type="NCBI Taxonomy" id="45579"/>
    <lineage>
        <taxon>Eukaryota</taxon>
        <taxon>Fungi</taxon>
        <taxon>Dikarya</taxon>
        <taxon>Ascomycota</taxon>
        <taxon>Saccharomycotina</taxon>
        <taxon>Pichiomycetes</taxon>
        <taxon>Debaryomycetaceae</taxon>
        <taxon>Kurtzmaniella</taxon>
    </lineage>
</organism>
<evidence type="ECO:0000256" key="3">
    <source>
        <dbReference type="SAM" id="MobiDB-lite"/>
    </source>
</evidence>
<dbReference type="GO" id="GO:0030289">
    <property type="term" value="C:protein phosphatase 4 complex"/>
    <property type="evidence" value="ECO:0007669"/>
    <property type="project" value="TreeGrafter"/>
</dbReference>
<comment type="subcellular location">
    <subcellularLocation>
        <location evidence="1">Nucleus</location>
    </subcellularLocation>
</comment>
<evidence type="ECO:0000256" key="1">
    <source>
        <dbReference type="ARBA" id="ARBA00004123"/>
    </source>
</evidence>
<sequence length="912" mass="103621">MPEFGEVPGKAPRRVKVYLLQGEDWIDNGTGYCVGEVEEESRKPYFLVRNELNTDEIILKSFLEGSIQYQRQQETLIVWTDLSGKDLALSFQETEACADLCEFIIKIQQEKYAPEISLYYVIPNNNIIDEEYSNANGNANNGTGTIPTEITELVTGPINFPDVPPTLDNLEHVLELINQGSNSQYTRSSISKFIKEEEYLLALISVFNKAEKLQKLDSLHITCECVKTLILYNEASIIEDFVSTEEKIYGLVGILEYDQEYPNFKASYRDYLNDKSKFKHVIDLPDKEILKIFKNDFHLNFLKDVVLARFLDDQTFNLISSLIYFNQVEIINFLKDTKKENKFLDELFKLYERDESEEADEKKETDIDCQRRRDGVKLLHQYVLIAKSLQSFQKSEFFAVLVKKGLFKMVGFALRDSEATVRTLGTELIVVIIEQDASLVNSIDNDIEIDNSDPPTEQRIPPKLEEEAGDESLAASDETGNGRDFDVTVESKLHLKLSDDMTLMQILTKLLIEDKNPGLKMQAFEALRILLDSNIATNSLTPNGSSGSGNNEFEIDHLRNEFNNEKRGSTGNGAGDDFKDINTSNYFQAFYAQVAPELFANLIKFGERQNGAEIDTLLLQHLCDLISFCTKEHESYISKPFFLKNNILLGIGKVIGGGIATKTTLKLTAIRCLKNIILLNDDDYVKYIIDHNIFGFIFKFFKTISNENNLANSSCLDLLEIIIRNEINPNSRTLAKFIYCEEREFLEHELNYVSTGKDFIHIVEKCDNNELDLNSHNASTPINNDEIDDEIELEDNKNPVKIFNGIETEIKRNGEKRHLEEDEVEIKKKFASSDHGINEKHTNGADADDVDVDQSENGTAEEEETTYDDSSKTTNGNHDSNNFSPKKLSKSIKGKLSSASKKIAHSLKQNAK</sequence>
<feature type="domain" description="Serine/threonine-protein phosphatase 4 regulatory subunit 3-like central" evidence="4">
    <location>
        <begin position="173"/>
        <end position="764"/>
    </location>
</feature>
<evidence type="ECO:0000259" key="5">
    <source>
        <dbReference type="Pfam" id="PF22972"/>
    </source>
</evidence>